<keyword evidence="1" id="KW-0732">Signal</keyword>
<reference evidence="2 3" key="1">
    <citation type="journal article" date="2018" name="Genome Announc.">
        <title>Genome Sequence of Geothermobacter sp. HR-1 Iron Reducer from the Loihi Seamount.</title>
        <authorList>
            <person name="Smith H."/>
            <person name="Abuyen K."/>
            <person name="Tremblay J."/>
            <person name="Savalia P."/>
            <person name="Perez-Rodriguez I."/>
            <person name="Emerson D."/>
            <person name="Tully B."/>
            <person name="Amend J."/>
        </authorList>
    </citation>
    <scope>NUCLEOTIDE SEQUENCE [LARGE SCALE GENOMIC DNA]</scope>
    <source>
        <strain evidence="2 3">HR-1</strain>
    </source>
</reference>
<evidence type="ECO:0000313" key="3">
    <source>
        <dbReference type="Proteomes" id="UP000236340"/>
    </source>
</evidence>
<evidence type="ECO:0000256" key="1">
    <source>
        <dbReference type="SAM" id="SignalP"/>
    </source>
</evidence>
<evidence type="ECO:0000313" key="2">
    <source>
        <dbReference type="EMBL" id="PNU21467.1"/>
    </source>
</evidence>
<proteinExistence type="predicted"/>
<dbReference type="OrthoDB" id="1419830at2"/>
<feature type="signal peptide" evidence="1">
    <location>
        <begin position="1"/>
        <end position="18"/>
    </location>
</feature>
<sequence length="242" mass="27255">MNKFFLLACFVVTFIAFGCAPLPQKDVFEMPPAADGKPTYVSMTDNVPEIGELAEVYLGDRMLVQRTGQYKDCVVPKFGAEKSVMGFIASIKIDEPLCKREKTDSYYYPNYINYIRSDGKYGQIIKLVFTKDDKGLISVAQSANGMGINLAKGKTLQDFEIGPYFLYAENSFQRSIEYAGKSGSVLRFLYTETKDNMARTAFNREFTVDMKDGNVAAFKGAIIEIIEANNSSIKYIVKRHFR</sequence>
<feature type="chain" id="PRO_5014365700" description="Lipoprotein" evidence="1">
    <location>
        <begin position="19"/>
        <end position="242"/>
    </location>
</feature>
<gene>
    <name evidence="2" type="ORF">C2E25_02625</name>
</gene>
<dbReference type="Proteomes" id="UP000236340">
    <property type="component" value="Unassembled WGS sequence"/>
</dbReference>
<evidence type="ECO:0008006" key="4">
    <source>
        <dbReference type="Google" id="ProtNLM"/>
    </source>
</evidence>
<name>A0A2K2HDV0_9BACT</name>
<protein>
    <recommendedName>
        <fullName evidence="4">Lipoprotein</fullName>
    </recommendedName>
</protein>
<accession>A0A2K2HDV0</accession>
<dbReference type="PROSITE" id="PS51257">
    <property type="entry name" value="PROKAR_LIPOPROTEIN"/>
    <property type="match status" value="1"/>
</dbReference>
<organism evidence="2 3">
    <name type="scientific">Geothermobacter hydrogeniphilus</name>
    <dbReference type="NCBI Taxonomy" id="1969733"/>
    <lineage>
        <taxon>Bacteria</taxon>
        <taxon>Pseudomonadati</taxon>
        <taxon>Thermodesulfobacteriota</taxon>
        <taxon>Desulfuromonadia</taxon>
        <taxon>Desulfuromonadales</taxon>
        <taxon>Geothermobacteraceae</taxon>
        <taxon>Geothermobacter</taxon>
    </lineage>
</organism>
<dbReference type="AlphaFoldDB" id="A0A2K2HDV0"/>
<comment type="caution">
    <text evidence="2">The sequence shown here is derived from an EMBL/GenBank/DDBJ whole genome shotgun (WGS) entry which is preliminary data.</text>
</comment>
<dbReference type="EMBL" id="PPFX01000003">
    <property type="protein sequence ID" value="PNU21467.1"/>
    <property type="molecule type" value="Genomic_DNA"/>
</dbReference>